<accession>A0A1I5DIG1</accession>
<dbReference type="Proteomes" id="UP000242869">
    <property type="component" value="Unassembled WGS sequence"/>
</dbReference>
<evidence type="ECO:0008006" key="4">
    <source>
        <dbReference type="Google" id="ProtNLM"/>
    </source>
</evidence>
<sequence>MSKFFARLFFRGKRLALFCFFCIHASHVAASESPAPVVLTHTSAESAADTRQLYNIAALRLALEKTRAEYGDYRLQPAPRMNTARALEEARRGTYPNFMVMTSFQNHLLDAGLDYARFPVDLGITGFRICFVSPTAKTAASQAKTLDEIRHFSVGQGVGWADVAILRHNQFKVVTVPVYEDLFLRVAANNFDLFCRGINELEAEYDKRRTAIPGLDYDRSFVLSYPLPRFFFSGKGNGKALERVGKGLQMAYKDGSLRKLWREHYQHAINFSKLKQRKIFQLETPNIDRIDFDYRKYFFDPRRD</sequence>
<evidence type="ECO:0000256" key="1">
    <source>
        <dbReference type="SAM" id="SignalP"/>
    </source>
</evidence>
<reference evidence="3" key="1">
    <citation type="submission" date="2016-10" db="EMBL/GenBank/DDBJ databases">
        <authorList>
            <person name="Varghese N."/>
            <person name="Submissions S."/>
        </authorList>
    </citation>
    <scope>NUCLEOTIDE SEQUENCE [LARGE SCALE GENOMIC DNA]</scope>
    <source>
        <strain evidence="3">DSM 6150</strain>
    </source>
</reference>
<dbReference type="EMBL" id="FOVE01000025">
    <property type="protein sequence ID" value="SFN99054.1"/>
    <property type="molecule type" value="Genomic_DNA"/>
</dbReference>
<evidence type="ECO:0000313" key="3">
    <source>
        <dbReference type="Proteomes" id="UP000242869"/>
    </source>
</evidence>
<organism evidence="2 3">
    <name type="scientific">Formivibrio citricus</name>
    <dbReference type="NCBI Taxonomy" id="83765"/>
    <lineage>
        <taxon>Bacteria</taxon>
        <taxon>Pseudomonadati</taxon>
        <taxon>Pseudomonadota</taxon>
        <taxon>Betaproteobacteria</taxon>
        <taxon>Neisseriales</taxon>
        <taxon>Chitinibacteraceae</taxon>
        <taxon>Formivibrio</taxon>
    </lineage>
</organism>
<dbReference type="SUPFAM" id="SSF53850">
    <property type="entry name" value="Periplasmic binding protein-like II"/>
    <property type="match status" value="1"/>
</dbReference>
<gene>
    <name evidence="2" type="ORF">SAMN05660284_02671</name>
</gene>
<feature type="chain" id="PRO_5017316433" description="Extracellular solute-binding protein, family 3" evidence="1">
    <location>
        <begin position="31"/>
        <end position="304"/>
    </location>
</feature>
<dbReference type="STRING" id="83765.SAMN05660284_02671"/>
<dbReference type="RefSeq" id="WP_091197799.1">
    <property type="nucleotide sequence ID" value="NZ_FOVE01000025.1"/>
</dbReference>
<name>A0A1I5DIG1_9NEIS</name>
<keyword evidence="1" id="KW-0732">Signal</keyword>
<proteinExistence type="predicted"/>
<protein>
    <recommendedName>
        <fullName evidence="4">Extracellular solute-binding protein, family 3</fullName>
    </recommendedName>
</protein>
<evidence type="ECO:0000313" key="2">
    <source>
        <dbReference type="EMBL" id="SFN99054.1"/>
    </source>
</evidence>
<keyword evidence="3" id="KW-1185">Reference proteome</keyword>
<dbReference type="AlphaFoldDB" id="A0A1I5DIG1"/>
<feature type="signal peptide" evidence="1">
    <location>
        <begin position="1"/>
        <end position="30"/>
    </location>
</feature>